<dbReference type="EMBL" id="GBRH01231142">
    <property type="protein sequence ID" value="JAD66753.1"/>
    <property type="molecule type" value="Transcribed_RNA"/>
</dbReference>
<reference evidence="1" key="2">
    <citation type="journal article" date="2015" name="Data Brief">
        <title>Shoot transcriptome of the giant reed, Arundo donax.</title>
        <authorList>
            <person name="Barrero R.A."/>
            <person name="Guerrero F.D."/>
            <person name="Moolhuijzen P."/>
            <person name="Goolsby J.A."/>
            <person name="Tidwell J."/>
            <person name="Bellgard S.E."/>
            <person name="Bellgard M.I."/>
        </authorList>
    </citation>
    <scope>NUCLEOTIDE SEQUENCE</scope>
    <source>
        <tissue evidence="1">Shoot tissue taken approximately 20 cm above the soil surface</tissue>
    </source>
</reference>
<protein>
    <submittedName>
        <fullName evidence="1">Uncharacterized protein</fullName>
    </submittedName>
</protein>
<name>A0A0A9BX12_ARUDO</name>
<proteinExistence type="predicted"/>
<accession>A0A0A9BX12</accession>
<dbReference type="AlphaFoldDB" id="A0A0A9BX12"/>
<organism evidence="1">
    <name type="scientific">Arundo donax</name>
    <name type="common">Giant reed</name>
    <name type="synonym">Donax arundinaceus</name>
    <dbReference type="NCBI Taxonomy" id="35708"/>
    <lineage>
        <taxon>Eukaryota</taxon>
        <taxon>Viridiplantae</taxon>
        <taxon>Streptophyta</taxon>
        <taxon>Embryophyta</taxon>
        <taxon>Tracheophyta</taxon>
        <taxon>Spermatophyta</taxon>
        <taxon>Magnoliopsida</taxon>
        <taxon>Liliopsida</taxon>
        <taxon>Poales</taxon>
        <taxon>Poaceae</taxon>
        <taxon>PACMAD clade</taxon>
        <taxon>Arundinoideae</taxon>
        <taxon>Arundineae</taxon>
        <taxon>Arundo</taxon>
    </lineage>
</organism>
<evidence type="ECO:0000313" key="1">
    <source>
        <dbReference type="EMBL" id="JAD66753.1"/>
    </source>
</evidence>
<sequence>MQATRAKGEYSNPGLSYFCLLINCLLS</sequence>
<reference evidence="1" key="1">
    <citation type="submission" date="2014-09" db="EMBL/GenBank/DDBJ databases">
        <authorList>
            <person name="Magalhaes I.L.F."/>
            <person name="Oliveira U."/>
            <person name="Santos F.R."/>
            <person name="Vidigal T.H.D.A."/>
            <person name="Brescovit A.D."/>
            <person name="Santos A.J."/>
        </authorList>
    </citation>
    <scope>NUCLEOTIDE SEQUENCE</scope>
    <source>
        <tissue evidence="1">Shoot tissue taken approximately 20 cm above the soil surface</tissue>
    </source>
</reference>